<protein>
    <recommendedName>
        <fullName evidence="6">LysM domain-containing protein</fullName>
    </recommendedName>
</protein>
<evidence type="ECO:0008006" key="6">
    <source>
        <dbReference type="Google" id="ProtNLM"/>
    </source>
</evidence>
<organism evidence="4 5">
    <name type="scientific">Actinotalea lenta</name>
    <dbReference type="NCBI Taxonomy" id="3064654"/>
    <lineage>
        <taxon>Bacteria</taxon>
        <taxon>Bacillati</taxon>
        <taxon>Actinomycetota</taxon>
        <taxon>Actinomycetes</taxon>
        <taxon>Micrococcales</taxon>
        <taxon>Cellulomonadaceae</taxon>
        <taxon>Actinotalea</taxon>
    </lineage>
</organism>
<dbReference type="PANTHER" id="PTHR34700:SF4">
    <property type="entry name" value="PHAGE-LIKE ELEMENT PBSX PROTEIN XKDP"/>
    <property type="match status" value="1"/>
</dbReference>
<reference evidence="4 5" key="1">
    <citation type="submission" date="2023-07" db="EMBL/GenBank/DDBJ databases">
        <title>Description of novel actinomycetes strains, isolated from tidal flat sediment.</title>
        <authorList>
            <person name="Lu C."/>
        </authorList>
    </citation>
    <scope>NUCLEOTIDE SEQUENCE [LARGE SCALE GENOMIC DNA]</scope>
    <source>
        <strain evidence="4 5">SYSU T00b441</strain>
    </source>
</reference>
<dbReference type="InterPro" id="IPR052196">
    <property type="entry name" value="Bact_Kbp"/>
</dbReference>
<feature type="compositionally biased region" description="Low complexity" evidence="1">
    <location>
        <begin position="130"/>
        <end position="148"/>
    </location>
</feature>
<keyword evidence="2" id="KW-1133">Transmembrane helix</keyword>
<evidence type="ECO:0000256" key="2">
    <source>
        <dbReference type="SAM" id="Phobius"/>
    </source>
</evidence>
<keyword evidence="5" id="KW-1185">Reference proteome</keyword>
<evidence type="ECO:0000313" key="5">
    <source>
        <dbReference type="Proteomes" id="UP001232536"/>
    </source>
</evidence>
<keyword evidence="2" id="KW-0812">Transmembrane</keyword>
<sequence length="264" mass="26440">MTRAVAAWALALAAATALTRALVNAAPRTATIDERVATAVLGLGTAAALVLAVGMTAVLLGAVSGAVGRRWVAVERVGARLTPRGLRRVLVVGISLGLSGLSAPALAETPPDLGWQITAQAPDLVDQPLGRRASSPTAASASAEGPTAHGVPTAHPVPAPHTSTTPEPQASGRPAHPVSATRPTPAGAATTRSATQAAERARVTVRRGDCLWSIAASHLPPGASDAEVAAAWPAWYAANRATIGPDPGLLLPGQVLVQPVGEPA</sequence>
<comment type="caution">
    <text evidence="4">The sequence shown here is derived from an EMBL/GenBank/DDBJ whole genome shotgun (WGS) entry which is preliminary data.</text>
</comment>
<feature type="signal peptide" evidence="3">
    <location>
        <begin position="1"/>
        <end position="25"/>
    </location>
</feature>
<dbReference type="PANTHER" id="PTHR34700">
    <property type="entry name" value="POTASSIUM BINDING PROTEIN KBP"/>
    <property type="match status" value="1"/>
</dbReference>
<gene>
    <name evidence="4" type="ORF">Q6348_15465</name>
</gene>
<evidence type="ECO:0000256" key="1">
    <source>
        <dbReference type="SAM" id="MobiDB-lite"/>
    </source>
</evidence>
<feature type="region of interest" description="Disordered" evidence="1">
    <location>
        <begin position="125"/>
        <end position="202"/>
    </location>
</feature>
<proteinExistence type="predicted"/>
<dbReference type="RefSeq" id="WP_304602288.1">
    <property type="nucleotide sequence ID" value="NZ_JAUQYP010000002.1"/>
</dbReference>
<dbReference type="Proteomes" id="UP001232536">
    <property type="component" value="Unassembled WGS sequence"/>
</dbReference>
<accession>A0ABT9DF52</accession>
<feature type="compositionally biased region" description="Low complexity" evidence="1">
    <location>
        <begin position="179"/>
        <end position="195"/>
    </location>
</feature>
<evidence type="ECO:0000313" key="4">
    <source>
        <dbReference type="EMBL" id="MDO8108596.1"/>
    </source>
</evidence>
<dbReference type="EMBL" id="JAUQYP010000002">
    <property type="protein sequence ID" value="MDO8108596.1"/>
    <property type="molecule type" value="Genomic_DNA"/>
</dbReference>
<dbReference type="InterPro" id="IPR036779">
    <property type="entry name" value="LysM_dom_sf"/>
</dbReference>
<feature type="chain" id="PRO_5046509656" description="LysM domain-containing protein" evidence="3">
    <location>
        <begin position="26"/>
        <end position="264"/>
    </location>
</feature>
<keyword evidence="3" id="KW-0732">Signal</keyword>
<name>A0ABT9DF52_9CELL</name>
<feature type="transmembrane region" description="Helical" evidence="2">
    <location>
        <begin position="41"/>
        <end position="68"/>
    </location>
</feature>
<evidence type="ECO:0000256" key="3">
    <source>
        <dbReference type="SAM" id="SignalP"/>
    </source>
</evidence>
<dbReference type="Gene3D" id="3.10.350.10">
    <property type="entry name" value="LysM domain"/>
    <property type="match status" value="1"/>
</dbReference>
<keyword evidence="2" id="KW-0472">Membrane</keyword>